<comment type="caution">
    <text evidence="9">The sequence shown here is derived from an EMBL/GenBank/DDBJ whole genome shotgun (WGS) entry which is preliminary data.</text>
</comment>
<protein>
    <recommendedName>
        <fullName evidence="7">5-hydroxyisourate hydrolase</fullName>
        <shortName evidence="7">HIU hydrolase</shortName>
        <shortName evidence="7">HIUHase</shortName>
        <ecNumber evidence="7">3.5.2.17</ecNumber>
    </recommendedName>
</protein>
<comment type="subunit">
    <text evidence="4 7">Homotetramer.</text>
</comment>
<comment type="similarity">
    <text evidence="3 7">Belongs to the transthyretin family. 5-hydroxyisourate hydrolase subfamily.</text>
</comment>
<dbReference type="PRINTS" id="PR00189">
    <property type="entry name" value="TRNSTHYRETIN"/>
</dbReference>
<evidence type="ECO:0000256" key="5">
    <source>
        <dbReference type="ARBA" id="ARBA00022631"/>
    </source>
</evidence>
<dbReference type="InterPro" id="IPR014306">
    <property type="entry name" value="Hydroxyisourate_hydrolase"/>
</dbReference>
<dbReference type="GO" id="GO:0033971">
    <property type="term" value="F:hydroxyisourate hydrolase activity"/>
    <property type="evidence" value="ECO:0007669"/>
    <property type="project" value="UniProtKB-EC"/>
</dbReference>
<dbReference type="InterPro" id="IPR023416">
    <property type="entry name" value="Transthyretin/HIU_hydrolase_d"/>
</dbReference>
<organism evidence="9 10">
    <name type="scientific">Paeniroseomonas aquatica</name>
    <dbReference type="NCBI Taxonomy" id="373043"/>
    <lineage>
        <taxon>Bacteria</taxon>
        <taxon>Pseudomonadati</taxon>
        <taxon>Pseudomonadota</taxon>
        <taxon>Alphaproteobacteria</taxon>
        <taxon>Acetobacterales</taxon>
        <taxon>Acetobacteraceae</taxon>
        <taxon>Paeniroseomonas</taxon>
    </lineage>
</organism>
<dbReference type="PANTHER" id="PTHR10395:SF7">
    <property type="entry name" value="5-HYDROXYISOURATE HYDROLASE"/>
    <property type="match status" value="1"/>
</dbReference>
<dbReference type="Proteomes" id="UP001529369">
    <property type="component" value="Unassembled WGS sequence"/>
</dbReference>
<evidence type="ECO:0000313" key="9">
    <source>
        <dbReference type="EMBL" id="MDN3565746.1"/>
    </source>
</evidence>
<sequence length="119" mass="13074">MAQHDSYLSTHMLNTAEGRPAEGVGIELWRLEPEPVLLASTVTTADGRNEAILMAEADLVPGLHELRFAVGAYFHRRGLTPAEGFLEVVPVRIRLATGQGHYHVPLLCSPFSYTTYRGS</sequence>
<evidence type="ECO:0000313" key="10">
    <source>
        <dbReference type="Proteomes" id="UP001529369"/>
    </source>
</evidence>
<comment type="function">
    <text evidence="2">Catalyzes the hydrolysis of 5-hydroxyisourate (HIU) to 2-oxo-4-hydroxy-4-carboxy-5-ureidoimidazoline (OHCU).</text>
</comment>
<evidence type="ECO:0000256" key="4">
    <source>
        <dbReference type="ARBA" id="ARBA00011881"/>
    </source>
</evidence>
<dbReference type="SUPFAM" id="SSF49472">
    <property type="entry name" value="Transthyretin (synonym: prealbumin)"/>
    <property type="match status" value="1"/>
</dbReference>
<dbReference type="NCBIfam" id="TIGR02962">
    <property type="entry name" value="hdxy_isourate"/>
    <property type="match status" value="1"/>
</dbReference>
<keyword evidence="6 7" id="KW-0378">Hydrolase</keyword>
<dbReference type="RefSeq" id="WP_290317609.1">
    <property type="nucleotide sequence ID" value="NZ_JAUFPN010000153.1"/>
</dbReference>
<evidence type="ECO:0000256" key="3">
    <source>
        <dbReference type="ARBA" id="ARBA00009850"/>
    </source>
</evidence>
<dbReference type="CDD" id="cd05822">
    <property type="entry name" value="TLP_HIUase"/>
    <property type="match status" value="1"/>
</dbReference>
<reference evidence="10" key="1">
    <citation type="journal article" date="2019" name="Int. J. Syst. Evol. Microbiol.">
        <title>The Global Catalogue of Microorganisms (GCM) 10K type strain sequencing project: providing services to taxonomists for standard genome sequencing and annotation.</title>
        <authorList>
            <consortium name="The Broad Institute Genomics Platform"/>
            <consortium name="The Broad Institute Genome Sequencing Center for Infectious Disease"/>
            <person name="Wu L."/>
            <person name="Ma J."/>
        </authorList>
    </citation>
    <scope>NUCLEOTIDE SEQUENCE [LARGE SCALE GENOMIC DNA]</scope>
    <source>
        <strain evidence="10">CECT 7131</strain>
    </source>
</reference>
<dbReference type="InterPro" id="IPR000895">
    <property type="entry name" value="Transthyretin/HIU_hydrolase"/>
</dbReference>
<dbReference type="Pfam" id="PF00576">
    <property type="entry name" value="Transthyretin"/>
    <property type="match status" value="1"/>
</dbReference>
<dbReference type="InterPro" id="IPR036817">
    <property type="entry name" value="Transthyretin/HIU_hydrolase_sf"/>
</dbReference>
<feature type="domain" description="Transthyretin/hydroxyisourate hydrolase" evidence="8">
    <location>
        <begin position="8"/>
        <end position="118"/>
    </location>
</feature>
<name>A0ABT8A7S0_9PROT</name>
<evidence type="ECO:0000259" key="8">
    <source>
        <dbReference type="Pfam" id="PF00576"/>
    </source>
</evidence>
<keyword evidence="10" id="KW-1185">Reference proteome</keyword>
<comment type="catalytic activity">
    <reaction evidence="1 7">
        <text>5-hydroxyisourate + H2O = 5-hydroxy-2-oxo-4-ureido-2,5-dihydro-1H-imidazole-5-carboxylate + H(+)</text>
        <dbReference type="Rhea" id="RHEA:23736"/>
        <dbReference type="ChEBI" id="CHEBI:15377"/>
        <dbReference type="ChEBI" id="CHEBI:15378"/>
        <dbReference type="ChEBI" id="CHEBI:18072"/>
        <dbReference type="ChEBI" id="CHEBI:58639"/>
        <dbReference type="EC" id="3.5.2.17"/>
    </reaction>
</comment>
<accession>A0ABT8A7S0</accession>
<evidence type="ECO:0000256" key="6">
    <source>
        <dbReference type="ARBA" id="ARBA00022801"/>
    </source>
</evidence>
<dbReference type="PANTHER" id="PTHR10395">
    <property type="entry name" value="URICASE AND TRANSTHYRETIN-RELATED"/>
    <property type="match status" value="1"/>
</dbReference>
<keyword evidence="5 7" id="KW-0659">Purine metabolism</keyword>
<gene>
    <name evidence="9" type="primary">uraH</name>
    <name evidence="9" type="ORF">QWZ14_15360</name>
</gene>
<dbReference type="EMBL" id="JAUFPN010000153">
    <property type="protein sequence ID" value="MDN3565746.1"/>
    <property type="molecule type" value="Genomic_DNA"/>
</dbReference>
<dbReference type="Gene3D" id="2.60.40.180">
    <property type="entry name" value="Transthyretin/hydroxyisourate hydrolase domain"/>
    <property type="match status" value="1"/>
</dbReference>
<evidence type="ECO:0000256" key="2">
    <source>
        <dbReference type="ARBA" id="ARBA00002704"/>
    </source>
</evidence>
<evidence type="ECO:0000256" key="1">
    <source>
        <dbReference type="ARBA" id="ARBA00001043"/>
    </source>
</evidence>
<proteinExistence type="inferred from homology"/>
<dbReference type="EC" id="3.5.2.17" evidence="7"/>
<evidence type="ECO:0000256" key="7">
    <source>
        <dbReference type="RuleBase" id="RU361270"/>
    </source>
</evidence>